<dbReference type="EMBL" id="CP065728">
    <property type="protein sequence ID" value="QPT44370.1"/>
    <property type="molecule type" value="Genomic_DNA"/>
</dbReference>
<reference evidence="2 3" key="1">
    <citation type="submission" date="2020-12" db="EMBL/GenBank/DDBJ databases">
        <title>FDA dAtabase for Regulatory Grade micrObial Sequences (FDA-ARGOS): Supporting development and validation of Infectious Disease Dx tests.</title>
        <authorList>
            <person name="Sproer C."/>
            <person name="Gronow S."/>
            <person name="Severitt S."/>
            <person name="Schroder I."/>
            <person name="Tallon L."/>
            <person name="Sadzewicz L."/>
            <person name="Zhao X."/>
            <person name="Boylan J."/>
            <person name="Ott S."/>
            <person name="Bowen H."/>
            <person name="Vavikolanu K."/>
            <person name="Mehta A."/>
            <person name="Aluvathingal J."/>
            <person name="Nadendla S."/>
            <person name="Lowell S."/>
            <person name="Myers T."/>
            <person name="Yan Y."/>
            <person name="Sichtig H."/>
        </authorList>
    </citation>
    <scope>NUCLEOTIDE SEQUENCE [LARGE SCALE GENOMIC DNA]</scope>
    <source>
        <strain evidence="2 3">FDAARGOS_869</strain>
    </source>
</reference>
<evidence type="ECO:0000313" key="3">
    <source>
        <dbReference type="Proteomes" id="UP000594834"/>
    </source>
</evidence>
<sequence length="58" mass="6816">MNFKHRFPILTLLPFLAHADLPLTVANILADKQYLGETALKLRQKTIDKYNCIYYYIT</sequence>
<accession>A0A7T3BYR7</accession>
<dbReference type="Proteomes" id="UP000594834">
    <property type="component" value="Chromosome"/>
</dbReference>
<evidence type="ECO:0000256" key="1">
    <source>
        <dbReference type="SAM" id="SignalP"/>
    </source>
</evidence>
<protein>
    <submittedName>
        <fullName evidence="2">Uncharacterized protein</fullName>
    </submittedName>
</protein>
<feature type="signal peptide" evidence="1">
    <location>
        <begin position="1"/>
        <end position="19"/>
    </location>
</feature>
<gene>
    <name evidence="2" type="ORF">I6G26_10000</name>
</gene>
<feature type="chain" id="PRO_5045784820" evidence="1">
    <location>
        <begin position="20"/>
        <end position="58"/>
    </location>
</feature>
<keyword evidence="3" id="KW-1185">Reference proteome</keyword>
<keyword evidence="1" id="KW-0732">Signal</keyword>
<name>A0A7T3BYR7_MORNO</name>
<proteinExistence type="predicted"/>
<dbReference type="RefSeq" id="WP_158512456.1">
    <property type="nucleotide sequence ID" value="NZ_CP065728.1"/>
</dbReference>
<organism evidence="2 3">
    <name type="scientific">Moraxella nonliquefaciens</name>
    <dbReference type="NCBI Taxonomy" id="478"/>
    <lineage>
        <taxon>Bacteria</taxon>
        <taxon>Pseudomonadati</taxon>
        <taxon>Pseudomonadota</taxon>
        <taxon>Gammaproteobacteria</taxon>
        <taxon>Moraxellales</taxon>
        <taxon>Moraxellaceae</taxon>
        <taxon>Moraxella</taxon>
    </lineage>
</organism>
<evidence type="ECO:0000313" key="2">
    <source>
        <dbReference type="EMBL" id="QPT44370.1"/>
    </source>
</evidence>